<dbReference type="PROSITE" id="PS50330">
    <property type="entry name" value="UIM"/>
    <property type="match status" value="2"/>
</dbReference>
<feature type="compositionally biased region" description="Polar residues" evidence="8">
    <location>
        <begin position="521"/>
        <end position="540"/>
    </location>
</feature>
<dbReference type="PROSITE" id="PS50942">
    <property type="entry name" value="ENTH"/>
    <property type="match status" value="1"/>
</dbReference>
<dbReference type="InterPro" id="IPR003903">
    <property type="entry name" value="UIM_dom"/>
</dbReference>
<comment type="similarity">
    <text evidence="2">Belongs to the epsin family.</text>
</comment>
<dbReference type="InterPro" id="IPR008942">
    <property type="entry name" value="ENTH_VHS"/>
</dbReference>
<evidence type="ECO:0000256" key="4">
    <source>
        <dbReference type="ARBA" id="ARBA00022553"/>
    </source>
</evidence>
<dbReference type="AlphaFoldDB" id="A0A0V1BTQ9"/>
<dbReference type="OrthoDB" id="4033880at2759"/>
<feature type="region of interest" description="Disordered" evidence="8">
    <location>
        <begin position="166"/>
        <end position="190"/>
    </location>
</feature>
<dbReference type="STRING" id="6334.A0A0V1BTQ9"/>
<dbReference type="SUPFAM" id="SSF48464">
    <property type="entry name" value="ENTH/VHS domain"/>
    <property type="match status" value="1"/>
</dbReference>
<evidence type="ECO:0000256" key="1">
    <source>
        <dbReference type="ARBA" id="ARBA00004496"/>
    </source>
</evidence>
<protein>
    <submittedName>
        <fullName evidence="10">Epsin-2</fullName>
    </submittedName>
</protein>
<dbReference type="eggNOG" id="KOG2056">
    <property type="taxonomic scope" value="Eukaryota"/>
</dbReference>
<keyword evidence="7" id="KW-0175">Coiled coil</keyword>
<dbReference type="GO" id="GO:0006897">
    <property type="term" value="P:endocytosis"/>
    <property type="evidence" value="ECO:0007669"/>
    <property type="project" value="TreeGrafter"/>
</dbReference>
<evidence type="ECO:0000256" key="7">
    <source>
        <dbReference type="SAM" id="Coils"/>
    </source>
</evidence>
<dbReference type="GO" id="GO:0005543">
    <property type="term" value="F:phospholipid binding"/>
    <property type="evidence" value="ECO:0007669"/>
    <property type="project" value="TreeGrafter"/>
</dbReference>
<dbReference type="FunCoup" id="A0A0V1BTQ9">
    <property type="interactions" value="551"/>
</dbReference>
<keyword evidence="5" id="KW-0677">Repeat</keyword>
<dbReference type="SMART" id="SM00726">
    <property type="entry name" value="UIM"/>
    <property type="match status" value="2"/>
</dbReference>
<feature type="compositionally biased region" description="Polar residues" evidence="8">
    <location>
        <begin position="432"/>
        <end position="445"/>
    </location>
</feature>
<comment type="subcellular location">
    <subcellularLocation>
        <location evidence="1">Cytoplasm</location>
    </subcellularLocation>
</comment>
<dbReference type="GO" id="GO:0030276">
    <property type="term" value="F:clathrin binding"/>
    <property type="evidence" value="ECO:0007669"/>
    <property type="project" value="TreeGrafter"/>
</dbReference>
<feature type="region of interest" description="Disordered" evidence="8">
    <location>
        <begin position="233"/>
        <end position="252"/>
    </location>
</feature>
<evidence type="ECO:0000256" key="5">
    <source>
        <dbReference type="ARBA" id="ARBA00022737"/>
    </source>
</evidence>
<proteinExistence type="inferred from homology"/>
<keyword evidence="6" id="KW-0446">Lipid-binding</keyword>
<feature type="compositionally biased region" description="Basic and acidic residues" evidence="8">
    <location>
        <begin position="172"/>
        <end position="188"/>
    </location>
</feature>
<feature type="coiled-coil region" evidence="7">
    <location>
        <begin position="124"/>
        <end position="158"/>
    </location>
</feature>
<dbReference type="InterPro" id="IPR013809">
    <property type="entry name" value="ENTH"/>
</dbReference>
<name>A0A0V1BTQ9_TRISP</name>
<comment type="caution">
    <text evidence="10">The sequence shown here is derived from an EMBL/GenBank/DDBJ whole genome shotgun (WGS) entry which is preliminary data.</text>
</comment>
<dbReference type="GO" id="GO:0030125">
    <property type="term" value="C:clathrin vesicle coat"/>
    <property type="evidence" value="ECO:0007669"/>
    <property type="project" value="TreeGrafter"/>
</dbReference>
<dbReference type="InParanoid" id="A0A0V1BTQ9"/>
<feature type="domain" description="ENTH" evidence="9">
    <location>
        <begin position="14"/>
        <end position="145"/>
    </location>
</feature>
<dbReference type="GO" id="GO:0005768">
    <property type="term" value="C:endosome"/>
    <property type="evidence" value="ECO:0007669"/>
    <property type="project" value="TreeGrafter"/>
</dbReference>
<dbReference type="Gene3D" id="1.25.40.90">
    <property type="match status" value="1"/>
</dbReference>
<dbReference type="PANTHER" id="PTHR12276:SF115">
    <property type="entry name" value="FI19443P1"/>
    <property type="match status" value="1"/>
</dbReference>
<keyword evidence="4" id="KW-0597">Phosphoprotein</keyword>
<feature type="region of interest" description="Disordered" evidence="8">
    <location>
        <begin position="303"/>
        <end position="346"/>
    </location>
</feature>
<dbReference type="Pfam" id="PF01417">
    <property type="entry name" value="ENTH"/>
    <property type="match status" value="1"/>
</dbReference>
<evidence type="ECO:0000256" key="6">
    <source>
        <dbReference type="ARBA" id="ARBA00023121"/>
    </source>
</evidence>
<dbReference type="SMART" id="SM00273">
    <property type="entry name" value="ENTH"/>
    <property type="match status" value="1"/>
</dbReference>
<dbReference type="Proteomes" id="UP000054776">
    <property type="component" value="Unassembled WGS sequence"/>
</dbReference>
<evidence type="ECO:0000259" key="9">
    <source>
        <dbReference type="PROSITE" id="PS50942"/>
    </source>
</evidence>
<evidence type="ECO:0000256" key="3">
    <source>
        <dbReference type="ARBA" id="ARBA00022490"/>
    </source>
</evidence>
<keyword evidence="3" id="KW-0963">Cytoplasm</keyword>
<evidence type="ECO:0000256" key="8">
    <source>
        <dbReference type="SAM" id="MobiDB-lite"/>
    </source>
</evidence>
<dbReference type="CDD" id="cd16990">
    <property type="entry name" value="ENTH_Epsin"/>
    <property type="match status" value="1"/>
</dbReference>
<evidence type="ECO:0000313" key="10">
    <source>
        <dbReference type="EMBL" id="KRY40158.1"/>
    </source>
</evidence>
<sequence>MIGSLPSLRRHVKNVACNYSDAQVKVREATSNDPWGPSSSLMSEIADMTFNAMAFSEIMQMIWKRLNDHGKNWRHVYKSLVLLDYLIKLGSEKVAQQCRENIYAIQTLKDFQYVEDNKDQGINVREKAKQLVSLLKDEERLKNERTRAQIARKRFTQNGMGISCDGSTHASRHLDSGLRGDSHLEECRPSSLGEEELQLRIALAISKEEAQKEENARRDDDARFQLALKQSQADANRDCHSSNQQQQQQQPVSSIVGSVFTDLIKIVAIQQHVFTFIHSHAVIDSQLDDLLIWQQGSSTDMWSTADTPSKKDPWQASSSSDAWRQAQVVPGKAASDPWGANQPVKSDPLVDLITPAVSDPWSKSADVGSIAQNDPWAPLDQGVSQPTVSGGLMNNNSSRLIDVAQHSVNKTNSDFFESILQPTPAAGASAMPNGNTSTGNNVLGVNTSGTNNDSSNSKRTLRTPESFLGENSSLVNLDNLIGPAKPQVPGMPPSATSNPFLSGASNNPFMAQQRPVPTLNDMRSASSMANPVTAQGQSGSWALPQPLQPQRPSSTNPFL</sequence>
<feature type="region of interest" description="Disordered" evidence="8">
    <location>
        <begin position="489"/>
        <end position="559"/>
    </location>
</feature>
<evidence type="ECO:0000256" key="2">
    <source>
        <dbReference type="ARBA" id="ARBA00010130"/>
    </source>
</evidence>
<gene>
    <name evidence="10" type="primary">Epn2</name>
    <name evidence="10" type="ORF">T01_16008</name>
</gene>
<accession>A0A0V1BTQ9</accession>
<organism evidence="10 11">
    <name type="scientific">Trichinella spiralis</name>
    <name type="common">Trichina worm</name>
    <dbReference type="NCBI Taxonomy" id="6334"/>
    <lineage>
        <taxon>Eukaryota</taxon>
        <taxon>Metazoa</taxon>
        <taxon>Ecdysozoa</taxon>
        <taxon>Nematoda</taxon>
        <taxon>Enoplea</taxon>
        <taxon>Dorylaimia</taxon>
        <taxon>Trichinellida</taxon>
        <taxon>Trichinellidae</taxon>
        <taxon>Trichinella</taxon>
    </lineage>
</organism>
<reference evidence="10 11" key="1">
    <citation type="submission" date="2015-01" db="EMBL/GenBank/DDBJ databases">
        <title>Evolution of Trichinella species and genotypes.</title>
        <authorList>
            <person name="Korhonen P.K."/>
            <person name="Edoardo P."/>
            <person name="Giuseppe L.R."/>
            <person name="Gasser R.B."/>
        </authorList>
    </citation>
    <scope>NUCLEOTIDE SEQUENCE [LARGE SCALE GENOMIC DNA]</scope>
    <source>
        <strain evidence="10">ISS3</strain>
    </source>
</reference>
<dbReference type="EMBL" id="JYDH01000014">
    <property type="protein sequence ID" value="KRY40158.1"/>
    <property type="molecule type" value="Genomic_DNA"/>
</dbReference>
<evidence type="ECO:0000313" key="11">
    <source>
        <dbReference type="Proteomes" id="UP000054776"/>
    </source>
</evidence>
<dbReference type="PANTHER" id="PTHR12276">
    <property type="entry name" value="EPSIN/ENT-RELATED"/>
    <property type="match status" value="1"/>
</dbReference>
<dbReference type="GO" id="GO:0005886">
    <property type="term" value="C:plasma membrane"/>
    <property type="evidence" value="ECO:0007669"/>
    <property type="project" value="TreeGrafter"/>
</dbReference>
<feature type="compositionally biased region" description="Polar residues" evidence="8">
    <location>
        <begin position="494"/>
        <end position="510"/>
    </location>
</feature>
<dbReference type="FunFam" id="1.25.40.90:FF:000002">
    <property type="entry name" value="epsin-2 isoform X1"/>
    <property type="match status" value="1"/>
</dbReference>
<feature type="compositionally biased region" description="Low complexity" evidence="8">
    <location>
        <begin position="446"/>
        <end position="457"/>
    </location>
</feature>
<keyword evidence="11" id="KW-1185">Reference proteome</keyword>
<feature type="region of interest" description="Disordered" evidence="8">
    <location>
        <begin position="426"/>
        <end position="470"/>
    </location>
</feature>